<feature type="transmembrane region" description="Helical" evidence="6">
    <location>
        <begin position="50"/>
        <end position="71"/>
    </location>
</feature>
<evidence type="ECO:0000256" key="6">
    <source>
        <dbReference type="SAM" id="Phobius"/>
    </source>
</evidence>
<keyword evidence="3 6" id="KW-0812">Transmembrane</keyword>
<comment type="subcellular location">
    <subcellularLocation>
        <location evidence="1">Cell membrane</location>
        <topology evidence="1">Multi-pass membrane protein</topology>
    </subcellularLocation>
</comment>
<protein>
    <submittedName>
        <fullName evidence="7">ABC transporter permease</fullName>
    </submittedName>
</protein>
<evidence type="ECO:0000256" key="1">
    <source>
        <dbReference type="ARBA" id="ARBA00004651"/>
    </source>
</evidence>
<feature type="transmembrane region" description="Helical" evidence="6">
    <location>
        <begin position="215"/>
        <end position="232"/>
    </location>
</feature>
<evidence type="ECO:0000256" key="5">
    <source>
        <dbReference type="ARBA" id="ARBA00023136"/>
    </source>
</evidence>
<dbReference type="EMBL" id="CP117826">
    <property type="protein sequence ID" value="XCC61926.1"/>
    <property type="molecule type" value="Genomic_DNA"/>
</dbReference>
<dbReference type="RefSeq" id="WP_079545965.1">
    <property type="nucleotide sequence ID" value="NZ_CP117826.1"/>
</dbReference>
<sequence length="320" mass="33979">MKEKGLRGTRITKHTEFSLILIIIALFIIFAAFSDSFLTEYNMMNLLKQCSIIGVIAICATFVIITGGIDLSCGSVVGMSSLTAALCMTQFEFSIPMAAILAILVGGVCGLYNGFIIHEFKVPPFIATLGSMTIIRGLIKVISEAKTIAGLPEEFSDFSSSSFLGIPNLTWVWVAVIILGFFILKFTRFGRNLYVIGSGQEVARLSGINLRSNTYAVYIVAGLLCGLAGVLLTSRSNSSVPTAGEGYEMNAIAATVIGGASLSGAKGSVWGTVLGTVLMMLVDNGGIQIGIDPFIMEISSGVLITIAVVLDQFRNKKQAN</sequence>
<evidence type="ECO:0000256" key="3">
    <source>
        <dbReference type="ARBA" id="ARBA00022692"/>
    </source>
</evidence>
<feature type="transmembrane region" description="Helical" evidence="6">
    <location>
        <begin position="163"/>
        <end position="184"/>
    </location>
</feature>
<proteinExistence type="predicted"/>
<name>A0AAU8A7V5_9FIRM</name>
<dbReference type="AlphaFoldDB" id="A0AAU8A7V5"/>
<reference evidence="7" key="1">
    <citation type="submission" date="2023-02" db="EMBL/GenBank/DDBJ databases">
        <title>Gut commensal Christensenella minuta modulates host metabolism via a new class of secondary bile acids.</title>
        <authorList>
            <person name="Liu C."/>
        </authorList>
    </citation>
    <scope>NUCLEOTIDE SEQUENCE</scope>
    <source>
        <strain evidence="7">CA70</strain>
    </source>
</reference>
<accession>A0AAU8A7V5</accession>
<dbReference type="GO" id="GO:0022857">
    <property type="term" value="F:transmembrane transporter activity"/>
    <property type="evidence" value="ECO:0007669"/>
    <property type="project" value="InterPro"/>
</dbReference>
<keyword evidence="2" id="KW-1003">Cell membrane</keyword>
<feature type="transmembrane region" description="Helical" evidence="6">
    <location>
        <begin position="294"/>
        <end position="313"/>
    </location>
</feature>
<gene>
    <name evidence="7" type="ORF">PUP29_10405</name>
</gene>
<dbReference type="Pfam" id="PF02653">
    <property type="entry name" value="BPD_transp_2"/>
    <property type="match status" value="1"/>
</dbReference>
<evidence type="ECO:0000256" key="4">
    <source>
        <dbReference type="ARBA" id="ARBA00022989"/>
    </source>
</evidence>
<evidence type="ECO:0000256" key="2">
    <source>
        <dbReference type="ARBA" id="ARBA00022475"/>
    </source>
</evidence>
<dbReference type="PANTHER" id="PTHR32196:SF72">
    <property type="entry name" value="RIBOSE IMPORT PERMEASE PROTEIN RBSC"/>
    <property type="match status" value="1"/>
</dbReference>
<evidence type="ECO:0000313" key="7">
    <source>
        <dbReference type="EMBL" id="XCC61926.1"/>
    </source>
</evidence>
<dbReference type="PANTHER" id="PTHR32196">
    <property type="entry name" value="ABC TRANSPORTER PERMEASE PROTEIN YPHD-RELATED-RELATED"/>
    <property type="match status" value="1"/>
</dbReference>
<dbReference type="GO" id="GO:0005886">
    <property type="term" value="C:plasma membrane"/>
    <property type="evidence" value="ECO:0007669"/>
    <property type="project" value="UniProtKB-SubCell"/>
</dbReference>
<dbReference type="CDD" id="cd06579">
    <property type="entry name" value="TM_PBP1_transp_AraH_like"/>
    <property type="match status" value="1"/>
</dbReference>
<keyword evidence="5 6" id="KW-0472">Membrane</keyword>
<keyword evidence="4 6" id="KW-1133">Transmembrane helix</keyword>
<feature type="transmembrane region" description="Helical" evidence="6">
    <location>
        <begin position="17"/>
        <end position="38"/>
    </location>
</feature>
<organism evidence="7">
    <name type="scientific">Christensenella massiliensis</name>
    <dbReference type="NCBI Taxonomy" id="1805714"/>
    <lineage>
        <taxon>Bacteria</taxon>
        <taxon>Bacillati</taxon>
        <taxon>Bacillota</taxon>
        <taxon>Clostridia</taxon>
        <taxon>Christensenellales</taxon>
        <taxon>Christensenellaceae</taxon>
        <taxon>Christensenella</taxon>
    </lineage>
</organism>
<feature type="transmembrane region" description="Helical" evidence="6">
    <location>
        <begin position="91"/>
        <end position="112"/>
    </location>
</feature>
<dbReference type="InterPro" id="IPR001851">
    <property type="entry name" value="ABC_transp_permease"/>
</dbReference>